<feature type="signal peptide" evidence="1">
    <location>
        <begin position="1"/>
        <end position="16"/>
    </location>
</feature>
<evidence type="ECO:0000313" key="2">
    <source>
        <dbReference type="EMBL" id="SBP61524.1"/>
    </source>
</evidence>
<evidence type="ECO:0000256" key="1">
    <source>
        <dbReference type="SAM" id="SignalP"/>
    </source>
</evidence>
<organism evidence="2">
    <name type="scientific">Nothobranchius furzeri</name>
    <name type="common">Turquoise killifish</name>
    <dbReference type="NCBI Taxonomy" id="105023"/>
    <lineage>
        <taxon>Eukaryota</taxon>
        <taxon>Metazoa</taxon>
        <taxon>Chordata</taxon>
        <taxon>Craniata</taxon>
        <taxon>Vertebrata</taxon>
        <taxon>Euteleostomi</taxon>
        <taxon>Actinopterygii</taxon>
        <taxon>Neopterygii</taxon>
        <taxon>Teleostei</taxon>
        <taxon>Neoteleostei</taxon>
        <taxon>Acanthomorphata</taxon>
        <taxon>Ovalentaria</taxon>
        <taxon>Atherinomorphae</taxon>
        <taxon>Cyprinodontiformes</taxon>
        <taxon>Nothobranchiidae</taxon>
        <taxon>Nothobranchius</taxon>
    </lineage>
</organism>
<feature type="chain" id="PRO_5008366293" description="Secreted protein" evidence="1">
    <location>
        <begin position="17"/>
        <end position="110"/>
    </location>
</feature>
<feature type="non-terminal residue" evidence="2">
    <location>
        <position position="110"/>
    </location>
</feature>
<dbReference type="AlphaFoldDB" id="A0A1A8B2M9"/>
<keyword evidence="1" id="KW-0732">Signal</keyword>
<protein>
    <recommendedName>
        <fullName evidence="3">Secreted protein</fullName>
    </recommendedName>
</protein>
<gene>
    <name evidence="2" type="primary">Nfu_g_1_007645</name>
</gene>
<dbReference type="EMBL" id="HADY01023039">
    <property type="protein sequence ID" value="SBP61524.1"/>
    <property type="molecule type" value="Transcribed_RNA"/>
</dbReference>
<proteinExistence type="predicted"/>
<accession>A0A1A8B2M9</accession>
<evidence type="ECO:0008006" key="3">
    <source>
        <dbReference type="Google" id="ProtNLM"/>
    </source>
</evidence>
<name>A0A1A8B2M9_NOTFU</name>
<feature type="non-terminal residue" evidence="2">
    <location>
        <position position="1"/>
    </location>
</feature>
<reference evidence="2" key="1">
    <citation type="submission" date="2016-05" db="EMBL/GenBank/DDBJ databases">
        <authorList>
            <person name="Lavstsen T."/>
            <person name="Jespersen J.S."/>
        </authorList>
    </citation>
    <scope>NUCLEOTIDE SEQUENCE</scope>
    <source>
        <tissue evidence="2">Brain</tissue>
    </source>
</reference>
<sequence length="110" mass="12682">FHLLLLTSSLILSVCAISSTVLLETCCCHQILKILLRHFIWTAFLQTKLGSKSNIFLNKYLDPSQIFILKVKMYFASSIFRYSPIIHILLGSKCLLCKLNILELNIYFIK</sequence>
<reference evidence="2" key="2">
    <citation type="submission" date="2016-06" db="EMBL/GenBank/DDBJ databases">
        <title>The genome of a short-lived fish provides insights into sex chromosome evolution and the genetic control of aging.</title>
        <authorList>
            <person name="Reichwald K."/>
            <person name="Felder M."/>
            <person name="Petzold A."/>
            <person name="Koch P."/>
            <person name="Groth M."/>
            <person name="Platzer M."/>
        </authorList>
    </citation>
    <scope>NUCLEOTIDE SEQUENCE</scope>
    <source>
        <tissue evidence="2">Brain</tissue>
    </source>
</reference>